<evidence type="ECO:0000256" key="2">
    <source>
        <dbReference type="SAM" id="MobiDB-lite"/>
    </source>
</evidence>
<dbReference type="EMBL" id="CAJNOI010002254">
    <property type="protein sequence ID" value="CAF1466296.1"/>
    <property type="molecule type" value="Genomic_DNA"/>
</dbReference>
<dbReference type="Proteomes" id="UP000663832">
    <property type="component" value="Unassembled WGS sequence"/>
</dbReference>
<evidence type="ECO:0000256" key="1">
    <source>
        <dbReference type="SAM" id="Coils"/>
    </source>
</evidence>
<feature type="compositionally biased region" description="Polar residues" evidence="2">
    <location>
        <begin position="150"/>
        <end position="179"/>
    </location>
</feature>
<evidence type="ECO:0000313" key="5">
    <source>
        <dbReference type="EMBL" id="CAF1634528.1"/>
    </source>
</evidence>
<evidence type="ECO:0000313" key="6">
    <source>
        <dbReference type="Proteomes" id="UP000663832"/>
    </source>
</evidence>
<feature type="domain" description="Kinesin-like protein KIF6/9 C-terminal" evidence="3">
    <location>
        <begin position="4"/>
        <end position="137"/>
    </location>
</feature>
<keyword evidence="1" id="KW-0175">Coiled coil</keyword>
<feature type="region of interest" description="Disordered" evidence="2">
    <location>
        <begin position="150"/>
        <end position="184"/>
    </location>
</feature>
<keyword evidence="6" id="KW-1185">Reference proteome</keyword>
<evidence type="ECO:0000313" key="7">
    <source>
        <dbReference type="Proteomes" id="UP000663877"/>
    </source>
</evidence>
<feature type="coiled-coil region" evidence="1">
    <location>
        <begin position="65"/>
        <end position="120"/>
    </location>
</feature>
<dbReference type="AlphaFoldDB" id="A0A815QSS7"/>
<dbReference type="Proteomes" id="UP000663877">
    <property type="component" value="Unassembled WGS sequence"/>
</dbReference>
<protein>
    <recommendedName>
        <fullName evidence="3">Kinesin-like protein KIF6/9 C-terminal domain-containing protein</fullName>
    </recommendedName>
</protein>
<evidence type="ECO:0000313" key="4">
    <source>
        <dbReference type="EMBL" id="CAF1466296.1"/>
    </source>
</evidence>
<organism evidence="4 7">
    <name type="scientific">Adineta steineri</name>
    <dbReference type="NCBI Taxonomy" id="433720"/>
    <lineage>
        <taxon>Eukaryota</taxon>
        <taxon>Metazoa</taxon>
        <taxon>Spiralia</taxon>
        <taxon>Gnathifera</taxon>
        <taxon>Rotifera</taxon>
        <taxon>Eurotatoria</taxon>
        <taxon>Bdelloidea</taxon>
        <taxon>Adinetida</taxon>
        <taxon>Adinetidae</taxon>
        <taxon>Adineta</taxon>
    </lineage>
</organism>
<dbReference type="InterPro" id="IPR056524">
    <property type="entry name" value="KIF6/9_C"/>
</dbReference>
<comment type="caution">
    <text evidence="4">The sequence shown here is derived from an EMBL/GenBank/DDBJ whole genome shotgun (WGS) entry which is preliminary data.</text>
</comment>
<proteinExistence type="predicted"/>
<name>A0A815QSS7_9BILA</name>
<accession>A0A815QSS7</accession>
<dbReference type="OrthoDB" id="3176171at2759"/>
<dbReference type="Pfam" id="PF23735">
    <property type="entry name" value="KIF9"/>
    <property type="match status" value="1"/>
</dbReference>
<sequence>MSAGRQEAFDHFRRDNPLNHKLEEHKRILKQRYTEAKSLGEATNQCRNRINHMKGQYEQMHLRLAAQLTQDEIEKNRELNDLRSKMEREQTEYRECFNRLKNMKQEIEHIQHVIEKDRLQMLKDFDDWWEQQSEQAEQQRELLDMKPLKSNSDVSRQSTASFQMERPSVSNSANKTLPQFNLPLTGDKKTDDDILAFANARQRILSQTHKCKKEIFVL</sequence>
<gene>
    <name evidence="4" type="ORF">BJG266_LOCUS41259</name>
    <name evidence="5" type="ORF">QVE165_LOCUS58128</name>
</gene>
<dbReference type="EMBL" id="CAJNOM010002574">
    <property type="protein sequence ID" value="CAF1634528.1"/>
    <property type="molecule type" value="Genomic_DNA"/>
</dbReference>
<evidence type="ECO:0000259" key="3">
    <source>
        <dbReference type="Pfam" id="PF23735"/>
    </source>
</evidence>
<reference evidence="4" key="1">
    <citation type="submission" date="2021-02" db="EMBL/GenBank/DDBJ databases">
        <authorList>
            <person name="Nowell W R."/>
        </authorList>
    </citation>
    <scope>NUCLEOTIDE SEQUENCE</scope>
</reference>